<dbReference type="EMBL" id="JAGPYM010000053">
    <property type="protein sequence ID" value="KAH6871527.1"/>
    <property type="molecule type" value="Genomic_DNA"/>
</dbReference>
<name>A0A9P8VQ27_9HYPO</name>
<dbReference type="Pfam" id="PF11374">
    <property type="entry name" value="DUF3176"/>
    <property type="match status" value="1"/>
</dbReference>
<protein>
    <submittedName>
        <fullName evidence="2">Uncharacterized protein</fullName>
    </submittedName>
</protein>
<keyword evidence="1" id="KW-0472">Membrane</keyword>
<evidence type="ECO:0000313" key="3">
    <source>
        <dbReference type="Proteomes" id="UP000777438"/>
    </source>
</evidence>
<dbReference type="PANTHER" id="PTHR35394">
    <property type="entry name" value="DUF3176 DOMAIN-CONTAINING PROTEIN"/>
    <property type="match status" value="1"/>
</dbReference>
<feature type="transmembrane region" description="Helical" evidence="1">
    <location>
        <begin position="435"/>
        <end position="454"/>
    </location>
</feature>
<dbReference type="AlphaFoldDB" id="A0A9P8VQ27"/>
<dbReference type="Proteomes" id="UP000777438">
    <property type="component" value="Unassembled WGS sequence"/>
</dbReference>
<sequence length="512" mass="56891">MLYHYNRRPQDSWPIDTITINGMIAILATICRSAFMAVVAAVLAQTKWNWFSGQHGQYTARLADFALFDNAARGPFGSAQLIWRFKGGHLACIGAALSILSAAFSLFSQQLISLRIDVVRQNIANPARVTWAQSSIGTALLSSTKSAIYNGFMARTIGDPQAYCPTANCTWPIVPTVGVCGACVDLTFEIYHAGKRGGSDCWLRTPGGLWLSNPYCDWEGQSGPIFNISNGTGQAFSSYPFMLPKNAPNVIANFGAMGLPPKVTDGSTTINKSVAVDCGLWYCVQAHNISVRLGELHDEVVETWSKARVKDFLIRIENISFVDIPSSFNTDPGESYGLDLGLTYHMRQYLNDTIWGSIKKVNFPSNLQLPFITFEAQSDYAEGMHNGLDNIHAWVGRLAKSMTNDLRLNSTYPSAESERFQGTAMTNQVIIVVRWQWIVFPTVLVLLSIVHLGIEMVRTRRIPNVRPWKEESLLPLCVDIDDEIREKAREGITEPGGIEKRVGHYFLNFRGF</sequence>
<organism evidence="2 3">
    <name type="scientific">Thelonectria olida</name>
    <dbReference type="NCBI Taxonomy" id="1576542"/>
    <lineage>
        <taxon>Eukaryota</taxon>
        <taxon>Fungi</taxon>
        <taxon>Dikarya</taxon>
        <taxon>Ascomycota</taxon>
        <taxon>Pezizomycotina</taxon>
        <taxon>Sordariomycetes</taxon>
        <taxon>Hypocreomycetidae</taxon>
        <taxon>Hypocreales</taxon>
        <taxon>Nectriaceae</taxon>
        <taxon>Thelonectria</taxon>
    </lineage>
</organism>
<reference evidence="2 3" key="1">
    <citation type="journal article" date="2021" name="Nat. Commun.">
        <title>Genetic determinants of endophytism in the Arabidopsis root mycobiome.</title>
        <authorList>
            <person name="Mesny F."/>
            <person name="Miyauchi S."/>
            <person name="Thiergart T."/>
            <person name="Pickel B."/>
            <person name="Atanasova L."/>
            <person name="Karlsson M."/>
            <person name="Huettel B."/>
            <person name="Barry K.W."/>
            <person name="Haridas S."/>
            <person name="Chen C."/>
            <person name="Bauer D."/>
            <person name="Andreopoulos W."/>
            <person name="Pangilinan J."/>
            <person name="LaButti K."/>
            <person name="Riley R."/>
            <person name="Lipzen A."/>
            <person name="Clum A."/>
            <person name="Drula E."/>
            <person name="Henrissat B."/>
            <person name="Kohler A."/>
            <person name="Grigoriev I.V."/>
            <person name="Martin F.M."/>
            <person name="Hacquard S."/>
        </authorList>
    </citation>
    <scope>NUCLEOTIDE SEQUENCE [LARGE SCALE GENOMIC DNA]</scope>
    <source>
        <strain evidence="2 3">MPI-CAGE-CH-0241</strain>
    </source>
</reference>
<evidence type="ECO:0000313" key="2">
    <source>
        <dbReference type="EMBL" id="KAH6871527.1"/>
    </source>
</evidence>
<feature type="transmembrane region" description="Helical" evidence="1">
    <location>
        <begin position="88"/>
        <end position="107"/>
    </location>
</feature>
<keyword evidence="1" id="KW-0812">Transmembrane</keyword>
<keyword evidence="3" id="KW-1185">Reference proteome</keyword>
<accession>A0A9P8VQ27</accession>
<proteinExistence type="predicted"/>
<dbReference type="PANTHER" id="PTHR35394:SF5">
    <property type="entry name" value="DUF3176 DOMAIN-CONTAINING PROTEIN"/>
    <property type="match status" value="1"/>
</dbReference>
<comment type="caution">
    <text evidence="2">The sequence shown here is derived from an EMBL/GenBank/DDBJ whole genome shotgun (WGS) entry which is preliminary data.</text>
</comment>
<dbReference type="OrthoDB" id="5242705at2759"/>
<gene>
    <name evidence="2" type="ORF">B0T10DRAFT_541469</name>
</gene>
<evidence type="ECO:0000256" key="1">
    <source>
        <dbReference type="SAM" id="Phobius"/>
    </source>
</evidence>
<feature type="transmembrane region" description="Helical" evidence="1">
    <location>
        <begin position="20"/>
        <end position="44"/>
    </location>
</feature>
<keyword evidence="1" id="KW-1133">Transmembrane helix</keyword>
<dbReference type="InterPro" id="IPR021514">
    <property type="entry name" value="DUF3176"/>
</dbReference>